<feature type="chain" id="PRO_5043408901" evidence="1">
    <location>
        <begin position="26"/>
        <end position="540"/>
    </location>
</feature>
<dbReference type="Proteomes" id="UP001320898">
    <property type="component" value="Unassembled WGS sequence"/>
</dbReference>
<dbReference type="Gene3D" id="2.60.120.600">
    <property type="entry name" value="Domain of unknown function DUF1214, C-terminal domain"/>
    <property type="match status" value="1"/>
</dbReference>
<dbReference type="Pfam" id="PF06863">
    <property type="entry name" value="DUF1254"/>
    <property type="match status" value="1"/>
</dbReference>
<evidence type="ECO:0000259" key="3">
    <source>
        <dbReference type="Pfam" id="PF06863"/>
    </source>
</evidence>
<name>A0AAW5QSL9_9HYPH</name>
<keyword evidence="1" id="KW-0732">Signal</keyword>
<dbReference type="EMBL" id="JALIDZ010000002">
    <property type="protein sequence ID" value="MCT8971036.1"/>
    <property type="molecule type" value="Genomic_DNA"/>
</dbReference>
<evidence type="ECO:0000313" key="4">
    <source>
        <dbReference type="EMBL" id="MCT8971036.1"/>
    </source>
</evidence>
<evidence type="ECO:0000256" key="1">
    <source>
        <dbReference type="SAM" id="SignalP"/>
    </source>
</evidence>
<dbReference type="SUPFAM" id="SSF160935">
    <property type="entry name" value="VPA0735-like"/>
    <property type="match status" value="1"/>
</dbReference>
<evidence type="ECO:0000259" key="2">
    <source>
        <dbReference type="Pfam" id="PF06742"/>
    </source>
</evidence>
<dbReference type="Gene3D" id="2.60.40.1610">
    <property type="entry name" value="Domain of unknown function DUF1254"/>
    <property type="match status" value="1"/>
</dbReference>
<comment type="caution">
    <text evidence="4">The sequence shown here is derived from an EMBL/GenBank/DDBJ whole genome shotgun (WGS) entry which is preliminary data.</text>
</comment>
<dbReference type="PANTHER" id="PTHR36509:SF3">
    <property type="entry name" value="SIGNAL PEPTIDE PROTEIN"/>
    <property type="match status" value="1"/>
</dbReference>
<feature type="domain" description="DUF1254" evidence="3">
    <location>
        <begin position="100"/>
        <end position="226"/>
    </location>
</feature>
<dbReference type="AlphaFoldDB" id="A0AAW5QSL9"/>
<dbReference type="InterPro" id="IPR010621">
    <property type="entry name" value="DUF1214"/>
</dbReference>
<dbReference type="InterPro" id="IPR037049">
    <property type="entry name" value="DUF1214_C_sf"/>
</dbReference>
<protein>
    <submittedName>
        <fullName evidence="4">DUF1254 domain-containing protein</fullName>
    </submittedName>
</protein>
<feature type="signal peptide" evidence="1">
    <location>
        <begin position="1"/>
        <end position="25"/>
    </location>
</feature>
<evidence type="ECO:0000313" key="5">
    <source>
        <dbReference type="Proteomes" id="UP001320898"/>
    </source>
</evidence>
<accession>A0AAW5QSL9</accession>
<dbReference type="InterPro" id="IPR037050">
    <property type="entry name" value="DUF1254_sf"/>
</dbReference>
<proteinExistence type="predicted"/>
<dbReference type="InterPro" id="IPR010679">
    <property type="entry name" value="DUF1254"/>
</dbReference>
<keyword evidence="5" id="KW-1185">Reference proteome</keyword>
<reference evidence="4 5" key="1">
    <citation type="submission" date="2022-04" db="EMBL/GenBank/DDBJ databases">
        <authorList>
            <person name="Ye Y.-Q."/>
            <person name="Du Z.-J."/>
        </authorList>
    </citation>
    <scope>NUCLEOTIDE SEQUENCE [LARGE SCALE GENOMIC DNA]</scope>
    <source>
        <strain evidence="4 5">A6E488</strain>
    </source>
</reference>
<dbReference type="Gene3D" id="1.10.3360.10">
    <property type="entry name" value="VPA0735-like domain"/>
    <property type="match status" value="1"/>
</dbReference>
<dbReference type="RefSeq" id="WP_261614611.1">
    <property type="nucleotide sequence ID" value="NZ_JALIDZ010000002.1"/>
</dbReference>
<dbReference type="Pfam" id="PF06742">
    <property type="entry name" value="DUF1214"/>
    <property type="match status" value="1"/>
</dbReference>
<sequence length="540" mass="58193">MNVLLNMMRAGAIAALVLPAATATAQVSEETVKSLGVPDTMETSLGRLEFTDGAPTSETAAKVADAMAFANALAVYNNSFRGASALAIAKGLREAGVKDNQVGIFSTLMDASSLFLTANADTVYYMSVIDLTKGPVVLEQPADGLGTINDMWFSWVVDIGFPGPDRGHGGKYLLVPPGYDGPLPEGGFFVAHARTNYLLYAARTYLVDDDPAPAVEAIKANLKIYPYTPGGFGTSIATALEGVVRLEGNPPPPETTFTELSGKAFNTIPPSDFGFFELINENYQQEPATSYEVELAGQLAAIGIVHGKPFAPDESMKAILTDAAGVGAAAGRSLNWRFAVSHPDWAYYPDSHWGNMLFEGGAFFETPPPLFEDGMFKPFPPTGARTLDSRTAFYYAYTLDSPGMIMRIPDVGSQYLMGFLDANGNPFDGAKTYKVTLPKDIPAGKFWSLTLYDNQTRSMLQTPQKFPRAGSQAYPSPAAEAGADGVTTVYFGPEKPDGVARGNWIQTDPDKGWFTILRLYSPLPSFFDKTWRPTEIEPVD</sequence>
<dbReference type="PANTHER" id="PTHR36509">
    <property type="entry name" value="BLL3101 PROTEIN"/>
    <property type="match status" value="1"/>
</dbReference>
<organism evidence="4 5">
    <name type="scientific">Microbaculum marinisediminis</name>
    <dbReference type="NCBI Taxonomy" id="2931392"/>
    <lineage>
        <taxon>Bacteria</taxon>
        <taxon>Pseudomonadati</taxon>
        <taxon>Pseudomonadota</taxon>
        <taxon>Alphaproteobacteria</taxon>
        <taxon>Hyphomicrobiales</taxon>
        <taxon>Tepidamorphaceae</taxon>
        <taxon>Microbaculum</taxon>
    </lineage>
</organism>
<gene>
    <name evidence="4" type="ORF">MUB46_04105</name>
</gene>
<feature type="domain" description="DUF1214" evidence="2">
    <location>
        <begin position="413"/>
        <end position="522"/>
    </location>
</feature>